<sequence length="58" mass="5977">MTAHTVLIASTSIAFVSAVAVVFLAVIPSAARNLLSAGTTDTTESKATKETCSCCCRR</sequence>
<evidence type="ECO:0000313" key="3">
    <source>
        <dbReference type="Proteomes" id="UP000584867"/>
    </source>
</evidence>
<feature type="transmembrane region" description="Helical" evidence="1">
    <location>
        <begin position="6"/>
        <end position="27"/>
    </location>
</feature>
<keyword evidence="1" id="KW-1133">Transmembrane helix</keyword>
<protein>
    <submittedName>
        <fullName evidence="2">Uncharacterized protein</fullName>
    </submittedName>
</protein>
<proteinExistence type="predicted"/>
<name>A0A7W7ZPI7_9BACT</name>
<organism evidence="2 3">
    <name type="scientific">Granulicella mallensis</name>
    <dbReference type="NCBI Taxonomy" id="940614"/>
    <lineage>
        <taxon>Bacteria</taxon>
        <taxon>Pseudomonadati</taxon>
        <taxon>Acidobacteriota</taxon>
        <taxon>Terriglobia</taxon>
        <taxon>Terriglobales</taxon>
        <taxon>Acidobacteriaceae</taxon>
        <taxon>Granulicella</taxon>
    </lineage>
</organism>
<evidence type="ECO:0000256" key="1">
    <source>
        <dbReference type="SAM" id="Phobius"/>
    </source>
</evidence>
<dbReference type="Proteomes" id="UP000584867">
    <property type="component" value="Unassembled WGS sequence"/>
</dbReference>
<reference evidence="2 3" key="1">
    <citation type="submission" date="2020-08" db="EMBL/GenBank/DDBJ databases">
        <title>Genomic Encyclopedia of Type Strains, Phase IV (KMG-V): Genome sequencing to study the core and pangenomes of soil and plant-associated prokaryotes.</title>
        <authorList>
            <person name="Whitman W."/>
        </authorList>
    </citation>
    <scope>NUCLEOTIDE SEQUENCE [LARGE SCALE GENOMIC DNA]</scope>
    <source>
        <strain evidence="2 3">X5P3</strain>
    </source>
</reference>
<dbReference type="AlphaFoldDB" id="A0A7W7ZPI7"/>
<accession>A0A7W7ZPI7</accession>
<dbReference type="EMBL" id="JACHIO010000007">
    <property type="protein sequence ID" value="MBB5063789.1"/>
    <property type="molecule type" value="Genomic_DNA"/>
</dbReference>
<dbReference type="RefSeq" id="WP_184255196.1">
    <property type="nucleotide sequence ID" value="NZ_JACHIO010000007.1"/>
</dbReference>
<evidence type="ECO:0000313" key="2">
    <source>
        <dbReference type="EMBL" id="MBB5063789.1"/>
    </source>
</evidence>
<keyword evidence="1" id="KW-0812">Transmembrane</keyword>
<keyword evidence="1" id="KW-0472">Membrane</keyword>
<comment type="caution">
    <text evidence="2">The sequence shown here is derived from an EMBL/GenBank/DDBJ whole genome shotgun (WGS) entry which is preliminary data.</text>
</comment>
<gene>
    <name evidence="2" type="ORF">HDF15_002134</name>
</gene>